<evidence type="ECO:0000256" key="15">
    <source>
        <dbReference type="SAM" id="Phobius"/>
    </source>
</evidence>
<dbReference type="GO" id="GO:0046872">
    <property type="term" value="F:metal ion binding"/>
    <property type="evidence" value="ECO:0007669"/>
    <property type="project" value="UniProtKB-KW"/>
</dbReference>
<keyword evidence="7" id="KW-0408">Iron</keyword>
<evidence type="ECO:0000256" key="9">
    <source>
        <dbReference type="ARBA" id="ARBA00023157"/>
    </source>
</evidence>
<evidence type="ECO:0000256" key="10">
    <source>
        <dbReference type="ARBA" id="ARBA00055683"/>
    </source>
</evidence>
<keyword evidence="9" id="KW-1015">Disulfide bond</keyword>
<evidence type="ECO:0000256" key="6">
    <source>
        <dbReference type="ARBA" id="ARBA00023002"/>
    </source>
</evidence>
<dbReference type="PROSITE" id="PS51296">
    <property type="entry name" value="RIESKE"/>
    <property type="match status" value="1"/>
</dbReference>
<evidence type="ECO:0000256" key="5">
    <source>
        <dbReference type="ARBA" id="ARBA00022982"/>
    </source>
</evidence>
<dbReference type="AlphaFoldDB" id="A0A0M1P437"/>
<dbReference type="FunFam" id="2.102.10.10:FF:000006">
    <property type="entry name" value="Menaquinol-cytochrome c reductase, iron-sulfur subunit"/>
    <property type="match status" value="1"/>
</dbReference>
<dbReference type="GO" id="GO:0016705">
    <property type="term" value="F:oxidoreductase activity, acting on paired donors, with incorporation or reduction of molecular oxygen"/>
    <property type="evidence" value="ECO:0007669"/>
    <property type="project" value="UniProtKB-ARBA"/>
</dbReference>
<dbReference type="Gene3D" id="2.102.10.10">
    <property type="entry name" value="Rieske [2Fe-2S] iron-sulphur domain"/>
    <property type="match status" value="1"/>
</dbReference>
<feature type="domain" description="Rieske" evidence="16">
    <location>
        <begin position="102"/>
        <end position="171"/>
    </location>
</feature>
<dbReference type="Pfam" id="PF00355">
    <property type="entry name" value="Rieske"/>
    <property type="match status" value="1"/>
</dbReference>
<evidence type="ECO:0000259" key="16">
    <source>
        <dbReference type="PROSITE" id="PS51296"/>
    </source>
</evidence>
<evidence type="ECO:0000313" key="17">
    <source>
        <dbReference type="EMBL" id="KOR88799.1"/>
    </source>
</evidence>
<keyword evidence="15" id="KW-0812">Transmembrane</keyword>
<dbReference type="Proteomes" id="UP000036932">
    <property type="component" value="Unassembled WGS sequence"/>
</dbReference>
<dbReference type="PANTHER" id="PTHR10134">
    <property type="entry name" value="CYTOCHROME B-C1 COMPLEX SUBUNIT RIESKE, MITOCHONDRIAL"/>
    <property type="match status" value="1"/>
</dbReference>
<evidence type="ECO:0000256" key="8">
    <source>
        <dbReference type="ARBA" id="ARBA00023014"/>
    </source>
</evidence>
<reference evidence="18" key="1">
    <citation type="submission" date="2015-08" db="EMBL/GenBank/DDBJ databases">
        <title>Genome sequencing project for genomic taxonomy and phylogenomics of Bacillus-like bacteria.</title>
        <authorList>
            <person name="Liu B."/>
            <person name="Wang J."/>
            <person name="Zhu Y."/>
            <person name="Liu G."/>
            <person name="Chen Q."/>
            <person name="Chen Z."/>
            <person name="Lan J."/>
            <person name="Che J."/>
            <person name="Ge C."/>
            <person name="Shi H."/>
            <person name="Pan Z."/>
            <person name="Liu X."/>
        </authorList>
    </citation>
    <scope>NUCLEOTIDE SEQUENCE [LARGE SCALE GENOMIC DNA]</scope>
    <source>
        <strain evidence="18">FJAT-22460</strain>
    </source>
</reference>
<evidence type="ECO:0000313" key="18">
    <source>
        <dbReference type="Proteomes" id="UP000036932"/>
    </source>
</evidence>
<dbReference type="PATRIC" id="fig|1705565.3.peg.3151"/>
<dbReference type="InterPro" id="IPR017941">
    <property type="entry name" value="Rieske_2Fe-2S"/>
</dbReference>
<keyword evidence="8" id="KW-0411">Iron-sulfur</keyword>
<keyword evidence="15" id="KW-1133">Transmembrane helix</keyword>
<comment type="caution">
    <text evidence="17">The sequence shown here is derived from an EMBL/GenBank/DDBJ whole genome shotgun (WGS) entry which is preliminary data.</text>
</comment>
<keyword evidence="3" id="KW-0001">2Fe-2S</keyword>
<sequence>MSSNHNDEHAESHNPPRLKEMSRRQFLTYTLGGATAYMAAGVVLPMLRFAVDPILQNKEEGSFVKVAEESKITNEPQEFHFELKQQDGWYNSTATLTAWIRKNDQGELVALSPICKHLGCLVGWNNNKNFPNEYHCPCHGARYTPDGKNLAVAPKPLDQYETKIENGWIYLGAIVPNTVVK</sequence>
<keyword evidence="18" id="KW-1185">Reference proteome</keyword>
<comment type="function">
    <text evidence="10">Component of the menaquinol:cytochrome c reductase complex. The Rieske protein is a high potential 2Fe-2S protein.</text>
</comment>
<comment type="subunit">
    <text evidence="11">The main subunits of the menaquinol:cytochrome c complex are a Rieske-type iron-sulfur protein (QcrA), a cytochrome b (QcrB) and a cytochrome c (QcrC).</text>
</comment>
<dbReference type="SUPFAM" id="SSF50022">
    <property type="entry name" value="ISP domain"/>
    <property type="match status" value="1"/>
</dbReference>
<dbReference type="Gene3D" id="1.20.5.700">
    <property type="entry name" value="Single helix bin"/>
    <property type="match status" value="1"/>
</dbReference>
<keyword evidence="15" id="KW-0472">Membrane</keyword>
<keyword evidence="4" id="KW-0479">Metal-binding</keyword>
<dbReference type="GO" id="GO:0051537">
    <property type="term" value="F:2 iron, 2 sulfur cluster binding"/>
    <property type="evidence" value="ECO:0007669"/>
    <property type="project" value="UniProtKB-KW"/>
</dbReference>
<dbReference type="OrthoDB" id="9767869at2"/>
<dbReference type="InterPro" id="IPR014349">
    <property type="entry name" value="Rieske_Fe-S_prot"/>
</dbReference>
<keyword evidence="2" id="KW-0813">Transport</keyword>
<evidence type="ECO:0000256" key="1">
    <source>
        <dbReference type="ARBA" id="ARBA00010651"/>
    </source>
</evidence>
<name>A0A0M1P437_9BACL</name>
<dbReference type="CDD" id="cd03467">
    <property type="entry name" value="Rieske"/>
    <property type="match status" value="1"/>
</dbReference>
<keyword evidence="6" id="KW-0560">Oxidoreductase</keyword>
<feature type="transmembrane region" description="Helical" evidence="15">
    <location>
        <begin position="26"/>
        <end position="47"/>
    </location>
</feature>
<evidence type="ECO:0000256" key="14">
    <source>
        <dbReference type="ARBA" id="ARBA00076330"/>
    </source>
</evidence>
<gene>
    <name evidence="17" type="ORF">AM231_06250</name>
</gene>
<protein>
    <recommendedName>
        <fullName evidence="12">Menaquinol:cytochrome c reductase iron-sulfur subunit</fullName>
    </recommendedName>
    <alternativeName>
        <fullName evidence="14">Cytochrome bc complex, iron-sulfur subunit</fullName>
    </alternativeName>
    <alternativeName>
        <fullName evidence="13">Rieske iron-sulfur protein QcrA</fullName>
    </alternativeName>
</protein>
<organism evidence="17 18">
    <name type="scientific">Paenibacillus solani</name>
    <dbReference type="NCBI Taxonomy" id="1705565"/>
    <lineage>
        <taxon>Bacteria</taxon>
        <taxon>Bacillati</taxon>
        <taxon>Bacillota</taxon>
        <taxon>Bacilli</taxon>
        <taxon>Bacillales</taxon>
        <taxon>Paenibacillaceae</taxon>
        <taxon>Paenibacillus</taxon>
    </lineage>
</organism>
<accession>A0A0M1P437</accession>
<dbReference type="RefSeq" id="WP_053488750.1">
    <property type="nucleotide sequence ID" value="NZ_LIUT01000001.1"/>
</dbReference>
<evidence type="ECO:0000256" key="11">
    <source>
        <dbReference type="ARBA" id="ARBA00064458"/>
    </source>
</evidence>
<keyword evidence="5" id="KW-0249">Electron transport</keyword>
<comment type="similarity">
    <text evidence="1">Belongs to the Rieske iron-sulfur protein family.</text>
</comment>
<evidence type="ECO:0000256" key="4">
    <source>
        <dbReference type="ARBA" id="ARBA00022723"/>
    </source>
</evidence>
<evidence type="ECO:0000256" key="2">
    <source>
        <dbReference type="ARBA" id="ARBA00022448"/>
    </source>
</evidence>
<evidence type="ECO:0000256" key="7">
    <source>
        <dbReference type="ARBA" id="ARBA00023004"/>
    </source>
</evidence>
<proteinExistence type="inferred from homology"/>
<dbReference type="InterPro" id="IPR036922">
    <property type="entry name" value="Rieske_2Fe-2S_sf"/>
</dbReference>
<evidence type="ECO:0000256" key="3">
    <source>
        <dbReference type="ARBA" id="ARBA00022714"/>
    </source>
</evidence>
<evidence type="ECO:0000256" key="12">
    <source>
        <dbReference type="ARBA" id="ARBA00067741"/>
    </source>
</evidence>
<dbReference type="EMBL" id="LIUT01000001">
    <property type="protein sequence ID" value="KOR88799.1"/>
    <property type="molecule type" value="Genomic_DNA"/>
</dbReference>
<dbReference type="PROSITE" id="PS51318">
    <property type="entry name" value="TAT"/>
    <property type="match status" value="1"/>
</dbReference>
<evidence type="ECO:0000256" key="13">
    <source>
        <dbReference type="ARBA" id="ARBA00075320"/>
    </source>
</evidence>
<dbReference type="InterPro" id="IPR006311">
    <property type="entry name" value="TAT_signal"/>
</dbReference>
<dbReference type="GO" id="GO:0004497">
    <property type="term" value="F:monooxygenase activity"/>
    <property type="evidence" value="ECO:0007669"/>
    <property type="project" value="UniProtKB-ARBA"/>
</dbReference>